<proteinExistence type="predicted"/>
<evidence type="ECO:0000313" key="2">
    <source>
        <dbReference type="Proteomes" id="UP000076404"/>
    </source>
</evidence>
<sequence>MAAHGAQQNPGERDLLTLSAATASDSLPPLWQRRAVRGSTSPTSAIREDGSGRFLSINGERQAAWFALDLRRQPLARGGTAHLEYRLPVVPAGSDLTVRDQSDAALRLYFVLESPRRLLPGTRLVMYSMGTVNSGVRVQRTNTVCDIRVPQSRTLTWQSFVVSPANDAARDCGWNEGRILAVGMMQDTDQTGAPAEAHIRAFVWRE</sequence>
<organism evidence="1 2">
    <name type="scientific">Gemmatimonas phototrophica</name>
    <dbReference type="NCBI Taxonomy" id="1379270"/>
    <lineage>
        <taxon>Bacteria</taxon>
        <taxon>Pseudomonadati</taxon>
        <taxon>Gemmatimonadota</taxon>
        <taxon>Gemmatimonadia</taxon>
        <taxon>Gemmatimonadales</taxon>
        <taxon>Gemmatimonadaceae</taxon>
        <taxon>Gemmatimonas</taxon>
    </lineage>
</organism>
<dbReference type="Proteomes" id="UP000076404">
    <property type="component" value="Chromosome"/>
</dbReference>
<gene>
    <name evidence="1" type="ORF">GEMMAAP_18790</name>
</gene>
<reference evidence="1 2" key="1">
    <citation type="journal article" date="2014" name="Proc. Natl. Acad. Sci. U.S.A.">
        <title>Functional type 2 photosynthetic reaction centers found in the rare bacterial phylum Gemmatimonadetes.</title>
        <authorList>
            <person name="Zeng Y."/>
            <person name="Feng F."/>
            <person name="Medova H."/>
            <person name="Dean J."/>
            <person name="Koblizek M."/>
        </authorList>
    </citation>
    <scope>NUCLEOTIDE SEQUENCE [LARGE SCALE GENOMIC DNA]</scope>
    <source>
        <strain evidence="1 2">AP64</strain>
    </source>
</reference>
<keyword evidence="2" id="KW-1185">Reference proteome</keyword>
<dbReference type="AlphaFoldDB" id="A0A143BPA9"/>
<reference evidence="1 2" key="2">
    <citation type="journal article" date="2016" name="Environ. Microbiol. Rep.">
        <title>Metagenomic evidence for the presence of phototrophic Gemmatimonadetes bacteria in diverse environments.</title>
        <authorList>
            <person name="Zeng Y."/>
            <person name="Baumbach J."/>
            <person name="Barbosa E.G."/>
            <person name="Azevedo V."/>
            <person name="Zhang C."/>
            <person name="Koblizek M."/>
        </authorList>
    </citation>
    <scope>NUCLEOTIDE SEQUENCE [LARGE SCALE GENOMIC DNA]</scope>
    <source>
        <strain evidence="1 2">AP64</strain>
    </source>
</reference>
<protein>
    <submittedName>
        <fullName evidence="1">Uncharacterized protein</fullName>
    </submittedName>
</protein>
<dbReference type="KEGG" id="gph:GEMMAAP_18790"/>
<dbReference type="EMBL" id="CP011454">
    <property type="protein sequence ID" value="AMW06274.1"/>
    <property type="molecule type" value="Genomic_DNA"/>
</dbReference>
<evidence type="ECO:0000313" key="1">
    <source>
        <dbReference type="EMBL" id="AMW06274.1"/>
    </source>
</evidence>
<accession>A0A143BPA9</accession>
<name>A0A143BPA9_9BACT</name>